<feature type="non-terminal residue" evidence="2">
    <location>
        <position position="191"/>
    </location>
</feature>
<gene>
    <name evidence="1" type="ORF">FOZ62_008875</name>
    <name evidence="2" type="ORF">FOZ63_009723</name>
</gene>
<reference evidence="3 4" key="1">
    <citation type="submission" date="2020-04" db="EMBL/GenBank/DDBJ databases">
        <title>Perkinsus olseni comparative genomics.</title>
        <authorList>
            <person name="Bogema D.R."/>
        </authorList>
    </citation>
    <scope>NUCLEOTIDE SEQUENCE [LARGE SCALE GENOMIC DNA]</scope>
    <source>
        <strain evidence="1">ATCC PRA-205</strain>
        <strain evidence="2 3">ATCC PRA-207</strain>
    </source>
</reference>
<proteinExistence type="predicted"/>
<evidence type="ECO:0000313" key="3">
    <source>
        <dbReference type="Proteomes" id="UP000553632"/>
    </source>
</evidence>
<organism evidence="2 3">
    <name type="scientific">Perkinsus olseni</name>
    <name type="common">Perkinsus atlanticus</name>
    <dbReference type="NCBI Taxonomy" id="32597"/>
    <lineage>
        <taxon>Eukaryota</taxon>
        <taxon>Sar</taxon>
        <taxon>Alveolata</taxon>
        <taxon>Perkinsozoa</taxon>
        <taxon>Perkinsea</taxon>
        <taxon>Perkinsida</taxon>
        <taxon>Perkinsidae</taxon>
        <taxon>Perkinsus</taxon>
    </lineage>
</organism>
<dbReference type="Proteomes" id="UP000574390">
    <property type="component" value="Unassembled WGS sequence"/>
</dbReference>
<dbReference type="AlphaFoldDB" id="A0A7J6QMW3"/>
<evidence type="ECO:0000313" key="2">
    <source>
        <dbReference type="EMBL" id="KAF4709924.1"/>
    </source>
</evidence>
<feature type="non-terminal residue" evidence="2">
    <location>
        <position position="1"/>
    </location>
</feature>
<comment type="caution">
    <text evidence="2">The sequence shown here is derived from an EMBL/GenBank/DDBJ whole genome shotgun (WGS) entry which is preliminary data.</text>
</comment>
<dbReference type="EMBL" id="JABANM010033724">
    <property type="protein sequence ID" value="KAF4700799.1"/>
    <property type="molecule type" value="Genomic_DNA"/>
</dbReference>
<evidence type="ECO:0000313" key="1">
    <source>
        <dbReference type="EMBL" id="KAF4700799.1"/>
    </source>
</evidence>
<sequence>GNKTSPSPGRWVLVLSLEQFELWAQSIKKEELMPGARGVINTNRPSIYREEFCCPGERIHFDISVRADRPDKYIMFIANPQQPGNSSSSRLVRSIIGESSREDEPSAEQIGFMESPLLVDTPPMSPEAYLRGDEDEGSIDGMNRYYSAVISVSSIKGSSVVYRDHECCSSAAADARQGLQSFCVSAKPKLL</sequence>
<keyword evidence="3" id="KW-1185">Reference proteome</keyword>
<dbReference type="EMBL" id="JABANO010031639">
    <property type="protein sequence ID" value="KAF4709924.1"/>
    <property type="molecule type" value="Genomic_DNA"/>
</dbReference>
<name>A0A7J6QMW3_PEROL</name>
<dbReference type="Proteomes" id="UP000553632">
    <property type="component" value="Unassembled WGS sequence"/>
</dbReference>
<protein>
    <submittedName>
        <fullName evidence="2">Uncharacterized protein</fullName>
    </submittedName>
</protein>
<accession>A0A7J6QMW3</accession>
<evidence type="ECO:0000313" key="4">
    <source>
        <dbReference type="Proteomes" id="UP000574390"/>
    </source>
</evidence>